<dbReference type="EMBL" id="AP019840">
    <property type="protein sequence ID" value="BBM51251.1"/>
    <property type="molecule type" value="Genomic_DNA"/>
</dbReference>
<dbReference type="InterPro" id="IPR006096">
    <property type="entry name" value="Glu/Leu/Phe/Val/Trp_DH_C"/>
</dbReference>
<accession>A0A510KKS3</accession>
<proteinExistence type="inferred from homology"/>
<dbReference type="STRING" id="1122173.GCA_000482505_01976"/>
<dbReference type="InterPro" id="IPR033524">
    <property type="entry name" value="Glu/Leu/Phe/Val_DH_AS"/>
</dbReference>
<dbReference type="InterPro" id="IPR006095">
    <property type="entry name" value="Glu/Leu/Phe/Val/Trp_DH"/>
</dbReference>
<protein>
    <recommendedName>
        <fullName evidence="3">Glutamate dehydrogenase</fullName>
    </recommendedName>
</protein>
<name>A0A510KKS3_9FUSO</name>
<dbReference type="Gene3D" id="3.40.50.10860">
    <property type="entry name" value="Leucine Dehydrogenase, chain A, domain 1"/>
    <property type="match status" value="1"/>
</dbReference>
<dbReference type="FunFam" id="3.40.50.10860:FF:000003">
    <property type="entry name" value="Glutamate dehydrogenase"/>
    <property type="match status" value="1"/>
</dbReference>
<comment type="similarity">
    <text evidence="1 3 4">Belongs to the Glu/Leu/Phe/Val dehydrogenases family.</text>
</comment>
<dbReference type="SUPFAM" id="SSF51735">
    <property type="entry name" value="NAD(P)-binding Rossmann-fold domains"/>
    <property type="match status" value="1"/>
</dbReference>
<dbReference type="InterPro" id="IPR014362">
    <property type="entry name" value="Glu_DH"/>
</dbReference>
<reference evidence="5 6" key="1">
    <citation type="submission" date="2019-07" db="EMBL/GenBank/DDBJ databases">
        <title>Complete Genome Sequence of Leptotrichia trevisanii Strain JMUB3935.</title>
        <authorList>
            <person name="Watanabe S."/>
            <person name="Cui L."/>
        </authorList>
    </citation>
    <scope>NUCLEOTIDE SEQUENCE [LARGE SCALE GENOMIC DNA]</scope>
    <source>
        <strain evidence="5 6">JMUB3935</strain>
    </source>
</reference>
<evidence type="ECO:0000256" key="1">
    <source>
        <dbReference type="ARBA" id="ARBA00006382"/>
    </source>
</evidence>
<dbReference type="InterPro" id="IPR036291">
    <property type="entry name" value="NAD(P)-bd_dom_sf"/>
</dbReference>
<dbReference type="Proteomes" id="UP000321378">
    <property type="component" value="Chromosome"/>
</dbReference>
<dbReference type="Pfam" id="PF02812">
    <property type="entry name" value="ELFV_dehydrog_N"/>
    <property type="match status" value="1"/>
</dbReference>
<sequence length="417" mass="45753">MAKETLNPFEIAQKQIKSACDKLNADPAVYEILKNPMRVLEVSFPVKLDDGTVKTFIGYRSQHNNAVGPFKGGLRFHPDVTRDEVKALSTWMTFKCSVAGIPYGGGKGGMAINPKDYSKAELERISKGFAKAISPIIGEKVDIPAPDVNTNGQIMSWMVDAYEEVAGKSTKGVFTGKPLEFGGSLARTEATGYGVNLTAKKALAKLNIDVKGATYAVQGFGNVGFYTAYYAYKDGAKIVAFSNSDVAIYNENGIDMEAVIKDFEENGRIVANKGYGKDITNAELLELEVDVLAPCALENQITSENADRIKAKVITEGANGPTTPEADEILFKKGIVVIPDILANSGGVVVSYFEWVQNLQSYYWPFEEVQQKEDALLSTAFEDVWNLADEYKVDLRNAAYMKSIERISKAMKLRGWY</sequence>
<dbReference type="RefSeq" id="WP_146995829.1">
    <property type="nucleotide sequence ID" value="NZ_AP019840.1"/>
</dbReference>
<dbReference type="PROSITE" id="PS00074">
    <property type="entry name" value="GLFV_DEHYDROGENASE"/>
    <property type="match status" value="1"/>
</dbReference>
<dbReference type="GO" id="GO:0006538">
    <property type="term" value="P:L-glutamate catabolic process"/>
    <property type="evidence" value="ECO:0007669"/>
    <property type="project" value="TreeGrafter"/>
</dbReference>
<dbReference type="SMART" id="SM00839">
    <property type="entry name" value="ELFV_dehydrog"/>
    <property type="match status" value="1"/>
</dbReference>
<dbReference type="PANTHER" id="PTHR11606">
    <property type="entry name" value="GLUTAMATE DEHYDROGENASE"/>
    <property type="match status" value="1"/>
</dbReference>
<dbReference type="InterPro" id="IPR033922">
    <property type="entry name" value="NAD_bind_Glu_DH"/>
</dbReference>
<dbReference type="InterPro" id="IPR046346">
    <property type="entry name" value="Aminoacid_DH-like_N_sf"/>
</dbReference>
<evidence type="ECO:0000256" key="4">
    <source>
        <dbReference type="RuleBase" id="RU004417"/>
    </source>
</evidence>
<dbReference type="PANTHER" id="PTHR11606:SF13">
    <property type="entry name" value="GLUTAMATE DEHYDROGENASE 1, MITOCHONDRIAL"/>
    <property type="match status" value="1"/>
</dbReference>
<dbReference type="CDD" id="cd01076">
    <property type="entry name" value="NAD_bind_1_Glu_DH"/>
    <property type="match status" value="1"/>
</dbReference>
<dbReference type="InterPro" id="IPR006097">
    <property type="entry name" value="Glu/Leu/Phe/Val/Trp_DH_dimer"/>
</dbReference>
<dbReference type="SUPFAM" id="SSF53223">
    <property type="entry name" value="Aminoacid dehydrogenase-like, N-terminal domain"/>
    <property type="match status" value="1"/>
</dbReference>
<keyword evidence="2 3" id="KW-0560">Oxidoreductase</keyword>
<dbReference type="Gene3D" id="3.40.50.720">
    <property type="entry name" value="NAD(P)-binding Rossmann-like Domain"/>
    <property type="match status" value="1"/>
</dbReference>
<dbReference type="AlphaFoldDB" id="A0A510KKS3"/>
<dbReference type="PIRSF" id="PIRSF000185">
    <property type="entry name" value="Glu_DH"/>
    <property type="match status" value="1"/>
</dbReference>
<dbReference type="PRINTS" id="PR00082">
    <property type="entry name" value="GLFDHDRGNASE"/>
</dbReference>
<evidence type="ECO:0000313" key="6">
    <source>
        <dbReference type="Proteomes" id="UP000321378"/>
    </source>
</evidence>
<evidence type="ECO:0000256" key="3">
    <source>
        <dbReference type="PIRNR" id="PIRNR000185"/>
    </source>
</evidence>
<evidence type="ECO:0000256" key="2">
    <source>
        <dbReference type="ARBA" id="ARBA00023002"/>
    </source>
</evidence>
<dbReference type="Pfam" id="PF00208">
    <property type="entry name" value="ELFV_dehydrog"/>
    <property type="match status" value="1"/>
</dbReference>
<dbReference type="GO" id="GO:0004352">
    <property type="term" value="F:glutamate dehydrogenase (NAD+) activity"/>
    <property type="evidence" value="ECO:0007669"/>
    <property type="project" value="TreeGrafter"/>
</dbReference>
<evidence type="ECO:0000313" key="5">
    <source>
        <dbReference type="EMBL" id="BBM51251.1"/>
    </source>
</evidence>
<organism evidence="5 6">
    <name type="scientific">Leptotrichia trevisanii</name>
    <dbReference type="NCBI Taxonomy" id="109328"/>
    <lineage>
        <taxon>Bacteria</taxon>
        <taxon>Fusobacteriati</taxon>
        <taxon>Fusobacteriota</taxon>
        <taxon>Fusobacteriia</taxon>
        <taxon>Fusobacteriales</taxon>
        <taxon>Leptotrichiaceae</taxon>
        <taxon>Leptotrichia</taxon>
    </lineage>
</organism>
<gene>
    <name evidence="5" type="ORF">JMUB3935_0210</name>
</gene>